<reference evidence="4 5" key="1">
    <citation type="submission" date="2015-01" db="EMBL/GenBank/DDBJ databases">
        <title>Draft genome sequences of the supercritical CO2 tolerant bacteria Bacillus subterraneus MITOT1 and Bacillus cereus MIT0214.</title>
        <authorList>
            <person name="Peet K.C."/>
            <person name="Thompson J.R."/>
        </authorList>
    </citation>
    <scope>NUCLEOTIDE SEQUENCE [LARGE SCALE GENOMIC DNA]</scope>
    <source>
        <strain evidence="4 5">MITOT1</strain>
    </source>
</reference>
<dbReference type="NCBIfam" id="NF009466">
    <property type="entry name" value="PRK12826.1-2"/>
    <property type="match status" value="1"/>
</dbReference>
<dbReference type="PATRIC" id="fig|285983.3.peg.58"/>
<keyword evidence="5" id="KW-1185">Reference proteome</keyword>
<dbReference type="AlphaFoldDB" id="A0A0D6ZEK8"/>
<comment type="similarity">
    <text evidence="1">Belongs to the short-chain dehydrogenases/reductases (SDR) family.</text>
</comment>
<comment type="caution">
    <text evidence="4">The sequence shown here is derived from an EMBL/GenBank/DDBJ whole genome shotgun (WGS) entry which is preliminary data.</text>
</comment>
<dbReference type="OrthoDB" id="9803333at2"/>
<evidence type="ECO:0000256" key="2">
    <source>
        <dbReference type="ARBA" id="ARBA00023002"/>
    </source>
</evidence>
<dbReference type="InterPro" id="IPR020904">
    <property type="entry name" value="Sc_DH/Rdtase_CS"/>
</dbReference>
<organism evidence="4 5">
    <name type="scientific">Mesobacillus subterraneus</name>
    <dbReference type="NCBI Taxonomy" id="285983"/>
    <lineage>
        <taxon>Bacteria</taxon>
        <taxon>Bacillati</taxon>
        <taxon>Bacillota</taxon>
        <taxon>Bacilli</taxon>
        <taxon>Bacillales</taxon>
        <taxon>Bacillaceae</taxon>
        <taxon>Mesobacillus</taxon>
    </lineage>
</organism>
<dbReference type="RefSeq" id="WP_044390214.1">
    <property type="nucleotide sequence ID" value="NZ_JXIQ01000001.1"/>
</dbReference>
<evidence type="ECO:0000313" key="5">
    <source>
        <dbReference type="Proteomes" id="UP000032512"/>
    </source>
</evidence>
<dbReference type="PRINTS" id="PR00081">
    <property type="entry name" value="GDHRDH"/>
</dbReference>
<evidence type="ECO:0000256" key="1">
    <source>
        <dbReference type="ARBA" id="ARBA00006484"/>
    </source>
</evidence>
<dbReference type="InterPro" id="IPR002347">
    <property type="entry name" value="SDR_fam"/>
</dbReference>
<feature type="domain" description="Ketoreductase" evidence="3">
    <location>
        <begin position="7"/>
        <end position="180"/>
    </location>
</feature>
<dbReference type="PROSITE" id="PS00061">
    <property type="entry name" value="ADH_SHORT"/>
    <property type="match status" value="1"/>
</dbReference>
<dbReference type="SMART" id="SM00822">
    <property type="entry name" value="PKS_KR"/>
    <property type="match status" value="1"/>
</dbReference>
<dbReference type="PANTHER" id="PTHR42760">
    <property type="entry name" value="SHORT-CHAIN DEHYDROGENASES/REDUCTASES FAMILY MEMBER"/>
    <property type="match status" value="1"/>
</dbReference>
<dbReference type="GO" id="GO:0006633">
    <property type="term" value="P:fatty acid biosynthetic process"/>
    <property type="evidence" value="ECO:0007669"/>
    <property type="project" value="TreeGrafter"/>
</dbReference>
<evidence type="ECO:0000313" key="4">
    <source>
        <dbReference type="EMBL" id="KIY23952.1"/>
    </source>
</evidence>
<accession>A0A0D6ZEK8</accession>
<dbReference type="InterPro" id="IPR036291">
    <property type="entry name" value="NAD(P)-bd_dom_sf"/>
</dbReference>
<dbReference type="GO" id="GO:0048038">
    <property type="term" value="F:quinone binding"/>
    <property type="evidence" value="ECO:0007669"/>
    <property type="project" value="TreeGrafter"/>
</dbReference>
<dbReference type="InterPro" id="IPR057326">
    <property type="entry name" value="KR_dom"/>
</dbReference>
<dbReference type="PANTHER" id="PTHR42760:SF83">
    <property type="entry name" value="(3R)-3-HYDROXYACYL-COA DEHYDROGENASE"/>
    <property type="match status" value="1"/>
</dbReference>
<dbReference type="GO" id="GO:0016616">
    <property type="term" value="F:oxidoreductase activity, acting on the CH-OH group of donors, NAD or NADP as acceptor"/>
    <property type="evidence" value="ECO:0007669"/>
    <property type="project" value="TreeGrafter"/>
</dbReference>
<evidence type="ECO:0000259" key="3">
    <source>
        <dbReference type="SMART" id="SM00822"/>
    </source>
</evidence>
<gene>
    <name evidence="4" type="ORF">UB32_00260</name>
</gene>
<dbReference type="Gene3D" id="3.40.50.720">
    <property type="entry name" value="NAD(P)-binding Rossmann-like Domain"/>
    <property type="match status" value="1"/>
</dbReference>
<keyword evidence="2" id="KW-0560">Oxidoreductase</keyword>
<name>A0A0D6ZEK8_9BACI</name>
<dbReference type="CDD" id="cd05333">
    <property type="entry name" value="BKR_SDR_c"/>
    <property type="match status" value="1"/>
</dbReference>
<dbReference type="FunFam" id="3.40.50.720:FF:000173">
    <property type="entry name" value="3-oxoacyl-[acyl-carrier protein] reductase"/>
    <property type="match status" value="1"/>
</dbReference>
<dbReference type="PRINTS" id="PR00080">
    <property type="entry name" value="SDRFAMILY"/>
</dbReference>
<dbReference type="SUPFAM" id="SSF51735">
    <property type="entry name" value="NAD(P)-binding Rossmann-fold domains"/>
    <property type="match status" value="1"/>
</dbReference>
<proteinExistence type="inferred from homology"/>
<dbReference type="Pfam" id="PF13561">
    <property type="entry name" value="adh_short_C2"/>
    <property type="match status" value="1"/>
</dbReference>
<dbReference type="EMBL" id="JXIQ01000001">
    <property type="protein sequence ID" value="KIY23952.1"/>
    <property type="molecule type" value="Genomic_DNA"/>
</dbReference>
<sequence>MNRMEDKVAIVTGGARGIGRQIVETLSREGARRIYSLDMGIGEYDLPNVQQVQVNVTNRDQVAKFVENVKNEVGKVDVLVNNAGITRDALIQKMTEDMWDAVIDVNLKGVFNLTQAVAPIMMENGKGSIISISSVVGVYGNVGQTNYAATKAGVIGMTYTWAKEFTRKGAAVRSNAIAPGYVETEMMATVPDKVLQPIRDKTPLGRLGQPQEIANAVLFLASDESSYVNGHVLEVNGGLRL</sequence>
<protein>
    <recommendedName>
        <fullName evidence="3">Ketoreductase domain-containing protein</fullName>
    </recommendedName>
</protein>
<dbReference type="Proteomes" id="UP000032512">
    <property type="component" value="Unassembled WGS sequence"/>
</dbReference>